<dbReference type="EC" id="3.6.4.12" evidence="2"/>
<dbReference type="PANTHER" id="PTHR30153:SF2">
    <property type="entry name" value="REPLICATIVE DNA HELICASE"/>
    <property type="match status" value="1"/>
</dbReference>
<sequence length="259" mass="29536">MEPGHQWVKTALMVTMASHLIENDVPFAYFSFCESENEIARKMISNTSEVPLEKCILPLNDKSQAKTGLKAEEFQRVVLAINIMQKESHVLISDDRCSISELIESLESAVKQEVSVIFIDYFQVLGGIRTGDVYQESSKMINELKLFANQHNVSIVVASQLSRKVEERPGHRPMMTDFCDTGVIEEASDQILFLLRREYYDPMDKPGIGEIIVAKNRFGLTGAVNVTFRKEVGKFENYTSYKQNYVSNIELDEFSHFRS</sequence>
<dbReference type="EMBL" id="JSAM01000098">
    <property type="protein sequence ID" value="KIA76953.1"/>
    <property type="molecule type" value="Genomic_DNA"/>
</dbReference>
<dbReference type="GO" id="GO:0006260">
    <property type="term" value="P:DNA replication"/>
    <property type="evidence" value="ECO:0007669"/>
    <property type="project" value="InterPro"/>
</dbReference>
<feature type="domain" description="SF4 helicase" evidence="1">
    <location>
        <begin position="10"/>
        <end position="242"/>
    </location>
</feature>
<gene>
    <name evidence="2" type="primary">dnaB</name>
    <name evidence="2" type="ORF">DB43_HC00180</name>
</gene>
<dbReference type="GO" id="GO:0005829">
    <property type="term" value="C:cytosol"/>
    <property type="evidence" value="ECO:0007669"/>
    <property type="project" value="TreeGrafter"/>
</dbReference>
<keyword evidence="2" id="KW-0547">Nucleotide-binding</keyword>
<accession>A0A0C1EA50</accession>
<dbReference type="SUPFAM" id="SSF52540">
    <property type="entry name" value="P-loop containing nucleoside triphosphate hydrolases"/>
    <property type="match status" value="1"/>
</dbReference>
<protein>
    <submittedName>
        <fullName evidence="2">Putative plasmid replicative DNA helicase</fullName>
        <ecNumber evidence="2">3.6.4.12</ecNumber>
    </submittedName>
</protein>
<dbReference type="Pfam" id="PF03796">
    <property type="entry name" value="DnaB_C"/>
    <property type="match status" value="1"/>
</dbReference>
<dbReference type="Proteomes" id="UP000031307">
    <property type="component" value="Unassembled WGS sequence"/>
</dbReference>
<dbReference type="GO" id="GO:0016787">
    <property type="term" value="F:hydrolase activity"/>
    <property type="evidence" value="ECO:0007669"/>
    <property type="project" value="UniProtKB-KW"/>
</dbReference>
<name>A0A0C1EA50_9BACT</name>
<dbReference type="PROSITE" id="PS51199">
    <property type="entry name" value="SF4_HELICASE"/>
    <property type="match status" value="1"/>
</dbReference>
<keyword evidence="2" id="KW-0067">ATP-binding</keyword>
<proteinExistence type="predicted"/>
<comment type="caution">
    <text evidence="2">The sequence shown here is derived from an EMBL/GenBank/DDBJ whole genome shotgun (WGS) entry which is preliminary data.</text>
</comment>
<dbReference type="Gene3D" id="3.40.50.300">
    <property type="entry name" value="P-loop containing nucleotide triphosphate hydrolases"/>
    <property type="match status" value="1"/>
</dbReference>
<dbReference type="AlphaFoldDB" id="A0A0C1EA50"/>
<dbReference type="GO" id="GO:0003678">
    <property type="term" value="F:DNA helicase activity"/>
    <property type="evidence" value="ECO:0007669"/>
    <property type="project" value="UniProtKB-EC"/>
</dbReference>
<dbReference type="InterPro" id="IPR007694">
    <property type="entry name" value="DNA_helicase_DnaB-like_C"/>
</dbReference>
<dbReference type="PATRIC" id="fig|83552.4.peg.1906"/>
<dbReference type="PANTHER" id="PTHR30153">
    <property type="entry name" value="REPLICATIVE DNA HELICASE DNAB"/>
    <property type="match status" value="1"/>
</dbReference>
<keyword evidence="2" id="KW-0347">Helicase</keyword>
<organism evidence="2 3">
    <name type="scientific">Parachlamydia acanthamoebae</name>
    <dbReference type="NCBI Taxonomy" id="83552"/>
    <lineage>
        <taxon>Bacteria</taxon>
        <taxon>Pseudomonadati</taxon>
        <taxon>Chlamydiota</taxon>
        <taxon>Chlamydiia</taxon>
        <taxon>Parachlamydiales</taxon>
        <taxon>Parachlamydiaceae</taxon>
        <taxon>Parachlamydia</taxon>
    </lineage>
</organism>
<keyword evidence="2" id="KW-0378">Hydrolase</keyword>
<evidence type="ECO:0000313" key="2">
    <source>
        <dbReference type="EMBL" id="KIA76953.1"/>
    </source>
</evidence>
<dbReference type="GO" id="GO:0005524">
    <property type="term" value="F:ATP binding"/>
    <property type="evidence" value="ECO:0007669"/>
    <property type="project" value="InterPro"/>
</dbReference>
<reference evidence="2 3" key="1">
    <citation type="journal article" date="2014" name="Mol. Biol. Evol.">
        <title>Massive expansion of Ubiquitination-related gene families within the Chlamydiae.</title>
        <authorList>
            <person name="Domman D."/>
            <person name="Collingro A."/>
            <person name="Lagkouvardos I."/>
            <person name="Gehre L."/>
            <person name="Weinmaier T."/>
            <person name="Rattei T."/>
            <person name="Subtil A."/>
            <person name="Horn M."/>
        </authorList>
    </citation>
    <scope>NUCLEOTIDE SEQUENCE [LARGE SCALE GENOMIC DNA]</scope>
    <source>
        <strain evidence="2 3">OEW1</strain>
    </source>
</reference>
<evidence type="ECO:0000313" key="3">
    <source>
        <dbReference type="Proteomes" id="UP000031307"/>
    </source>
</evidence>
<evidence type="ECO:0000259" key="1">
    <source>
        <dbReference type="PROSITE" id="PS51199"/>
    </source>
</evidence>
<dbReference type="InterPro" id="IPR027417">
    <property type="entry name" value="P-loop_NTPase"/>
</dbReference>